<dbReference type="InterPro" id="IPR027477">
    <property type="entry name" value="Succ_DH/fumarate_Rdtase_cat_sf"/>
</dbReference>
<keyword evidence="2" id="KW-0285">Flavoprotein</keyword>
<dbReference type="EMBL" id="ML978136">
    <property type="protein sequence ID" value="KAF2093871.1"/>
    <property type="molecule type" value="Genomic_DNA"/>
</dbReference>
<proteinExistence type="predicted"/>
<keyword evidence="7" id="KW-1185">Reference proteome</keyword>
<comment type="caution">
    <text evidence="6">The sequence shown here is derived from an EMBL/GenBank/DDBJ whole genome shotgun (WGS) entry which is preliminary data.</text>
</comment>
<evidence type="ECO:0000256" key="3">
    <source>
        <dbReference type="ARBA" id="ARBA00022827"/>
    </source>
</evidence>
<protein>
    <submittedName>
        <fullName evidence="6">FAD/NAD(P)-binding domain-containing protein</fullName>
    </submittedName>
</protein>
<keyword evidence="4" id="KW-0560">Oxidoreductase</keyword>
<dbReference type="AlphaFoldDB" id="A0A9P4I8T8"/>
<dbReference type="Proteomes" id="UP000799772">
    <property type="component" value="Unassembled WGS sequence"/>
</dbReference>
<dbReference type="GO" id="GO:0016491">
    <property type="term" value="F:oxidoreductase activity"/>
    <property type="evidence" value="ECO:0007669"/>
    <property type="project" value="UniProtKB-KW"/>
</dbReference>
<dbReference type="PANTHER" id="PTHR43400">
    <property type="entry name" value="FUMARATE REDUCTASE"/>
    <property type="match status" value="1"/>
</dbReference>
<dbReference type="InterPro" id="IPR036188">
    <property type="entry name" value="FAD/NAD-bd_sf"/>
</dbReference>
<evidence type="ECO:0000313" key="6">
    <source>
        <dbReference type="EMBL" id="KAF2093871.1"/>
    </source>
</evidence>
<dbReference type="PANTHER" id="PTHR43400:SF7">
    <property type="entry name" value="FAD-DEPENDENT OXIDOREDUCTASE 2 FAD BINDING DOMAIN-CONTAINING PROTEIN"/>
    <property type="match status" value="1"/>
</dbReference>
<dbReference type="Gene3D" id="3.50.50.60">
    <property type="entry name" value="FAD/NAD(P)-binding domain"/>
    <property type="match status" value="3"/>
</dbReference>
<accession>A0A9P4I8T8</accession>
<organism evidence="6 7">
    <name type="scientific">Rhizodiscina lignyota</name>
    <dbReference type="NCBI Taxonomy" id="1504668"/>
    <lineage>
        <taxon>Eukaryota</taxon>
        <taxon>Fungi</taxon>
        <taxon>Dikarya</taxon>
        <taxon>Ascomycota</taxon>
        <taxon>Pezizomycotina</taxon>
        <taxon>Dothideomycetes</taxon>
        <taxon>Pleosporomycetidae</taxon>
        <taxon>Aulographales</taxon>
        <taxon>Rhizodiscinaceae</taxon>
        <taxon>Rhizodiscina</taxon>
    </lineage>
</organism>
<dbReference type="InterPro" id="IPR050315">
    <property type="entry name" value="FAD-oxidoreductase_2"/>
</dbReference>
<comment type="cofactor">
    <cofactor evidence="1">
        <name>FAD</name>
        <dbReference type="ChEBI" id="CHEBI:57692"/>
    </cofactor>
</comment>
<dbReference type="PRINTS" id="PR00368">
    <property type="entry name" value="FADPNR"/>
</dbReference>
<dbReference type="Pfam" id="PF00890">
    <property type="entry name" value="FAD_binding_2"/>
    <property type="match status" value="2"/>
</dbReference>
<evidence type="ECO:0000256" key="4">
    <source>
        <dbReference type="ARBA" id="ARBA00023002"/>
    </source>
</evidence>
<evidence type="ECO:0000256" key="1">
    <source>
        <dbReference type="ARBA" id="ARBA00001974"/>
    </source>
</evidence>
<feature type="domain" description="FAD-dependent oxidoreductase 2 FAD-binding" evidence="5">
    <location>
        <begin position="134"/>
        <end position="371"/>
    </location>
</feature>
<keyword evidence="3" id="KW-0274">FAD</keyword>
<evidence type="ECO:0000259" key="5">
    <source>
        <dbReference type="Pfam" id="PF00890"/>
    </source>
</evidence>
<feature type="domain" description="FAD-dependent oxidoreductase 2 FAD-binding" evidence="5">
    <location>
        <begin position="14"/>
        <end position="81"/>
    </location>
</feature>
<dbReference type="SUPFAM" id="SSF56425">
    <property type="entry name" value="Succinate dehydrogenase/fumarate reductase flavoprotein, catalytic domain"/>
    <property type="match status" value="1"/>
</dbReference>
<evidence type="ECO:0000256" key="2">
    <source>
        <dbReference type="ARBA" id="ARBA00022630"/>
    </source>
</evidence>
<reference evidence="6" key="1">
    <citation type="journal article" date="2020" name="Stud. Mycol.">
        <title>101 Dothideomycetes genomes: a test case for predicting lifestyles and emergence of pathogens.</title>
        <authorList>
            <person name="Haridas S."/>
            <person name="Albert R."/>
            <person name="Binder M."/>
            <person name="Bloem J."/>
            <person name="Labutti K."/>
            <person name="Salamov A."/>
            <person name="Andreopoulos B."/>
            <person name="Baker S."/>
            <person name="Barry K."/>
            <person name="Bills G."/>
            <person name="Bluhm B."/>
            <person name="Cannon C."/>
            <person name="Castanera R."/>
            <person name="Culley D."/>
            <person name="Daum C."/>
            <person name="Ezra D."/>
            <person name="Gonzalez J."/>
            <person name="Henrissat B."/>
            <person name="Kuo A."/>
            <person name="Liang C."/>
            <person name="Lipzen A."/>
            <person name="Lutzoni F."/>
            <person name="Magnuson J."/>
            <person name="Mondo S."/>
            <person name="Nolan M."/>
            <person name="Ohm R."/>
            <person name="Pangilinan J."/>
            <person name="Park H.-J."/>
            <person name="Ramirez L."/>
            <person name="Alfaro M."/>
            <person name="Sun H."/>
            <person name="Tritt A."/>
            <person name="Yoshinaga Y."/>
            <person name="Zwiers L.-H."/>
            <person name="Turgeon B."/>
            <person name="Goodwin S."/>
            <person name="Spatafora J."/>
            <person name="Crous P."/>
            <person name="Grigoriev I."/>
        </authorList>
    </citation>
    <scope>NUCLEOTIDE SEQUENCE</scope>
    <source>
        <strain evidence="6">CBS 133067</strain>
    </source>
</reference>
<dbReference type="OrthoDB" id="7777654at2759"/>
<dbReference type="InterPro" id="IPR003953">
    <property type="entry name" value="FAD-dep_OxRdtase_2_FAD-bd"/>
</dbReference>
<evidence type="ECO:0000313" key="7">
    <source>
        <dbReference type="Proteomes" id="UP000799772"/>
    </source>
</evidence>
<dbReference type="PRINTS" id="PR00411">
    <property type="entry name" value="PNDRDTASEI"/>
</dbReference>
<dbReference type="SUPFAM" id="SSF51905">
    <property type="entry name" value="FAD/NAD(P)-binding domain"/>
    <property type="match status" value="1"/>
</dbReference>
<sequence length="386" mass="41084">MYLDSSKATDQKTDIVVVGTGPGGLSAVAGAVYSGAQVVSIEAQPRIGGNSVWSTGWVAFVDTAMQRAEGLQDSEEIFLADCEKLIEKHSPQYPISWDVELGKRPLQASVNRLHAVEDTEMFPQAFEQDFAGPNVKTYVNTTAQELIIEGRAVKGVVVKANNGTISAFRIHARKGVILATGGYQANPALRSRYQLRTESSSPAICLDTCRGDGQLMGQTAGGDLINMCVIPPVVIVASAMVQEAIAVNAQGVRFHNEAGPYYDRVELAGIIDVPAKALANSVRSWNDFLASSETKDPQTGRVAFSEERKRIDKAPIYAARMVTGVGLTCGGFATTRSMQVVNALGRPIEGLFAVGDTAGGFTPTESMGGTHLGGGFVLGWVQNSRR</sequence>
<name>A0A9P4I8T8_9PEZI</name>
<gene>
    <name evidence="6" type="ORF">NA57DRAFT_80871</name>
</gene>